<accession>A0A6J5PBL4</accession>
<dbReference type="EMBL" id="LR796982">
    <property type="protein sequence ID" value="CAB4179673.1"/>
    <property type="molecule type" value="Genomic_DNA"/>
</dbReference>
<evidence type="ECO:0000313" key="5">
    <source>
        <dbReference type="EMBL" id="CAB4215868.1"/>
    </source>
</evidence>
<dbReference type="EMBL" id="LR797339">
    <property type="protein sequence ID" value="CAB4204123.1"/>
    <property type="molecule type" value="Genomic_DNA"/>
</dbReference>
<reference evidence="1" key="1">
    <citation type="submission" date="2020-04" db="EMBL/GenBank/DDBJ databases">
        <authorList>
            <person name="Chiriac C."/>
            <person name="Salcher M."/>
            <person name="Ghai R."/>
            <person name="Kavagutti S V."/>
        </authorList>
    </citation>
    <scope>NUCLEOTIDE SEQUENCE</scope>
</reference>
<sequence>MAGTWPTARAALKAQLDGVTASVAGHEAETLDALEYAPGGRQDAQEWPYGFFLPVGEVVTREPGNQRITTKSPVFRVMLAPRGQSSDMESLHKRYDAWKEALKDALDDAVAADGNADVFLTQEFGDLAFFEDVDVGWGFDMTFGELQLSETKTFGP</sequence>
<evidence type="ECO:0000313" key="4">
    <source>
        <dbReference type="EMBL" id="CAB4204123.1"/>
    </source>
</evidence>
<dbReference type="EMBL" id="LR796892">
    <property type="protein sequence ID" value="CAB4173414.1"/>
    <property type="molecule type" value="Genomic_DNA"/>
</dbReference>
<evidence type="ECO:0000313" key="3">
    <source>
        <dbReference type="EMBL" id="CAB4179673.1"/>
    </source>
</evidence>
<dbReference type="EMBL" id="LR797436">
    <property type="protein sequence ID" value="CAB4215868.1"/>
    <property type="molecule type" value="Genomic_DNA"/>
</dbReference>
<dbReference type="EMBL" id="LR796797">
    <property type="protein sequence ID" value="CAB4166851.1"/>
    <property type="molecule type" value="Genomic_DNA"/>
</dbReference>
<evidence type="ECO:0000313" key="1">
    <source>
        <dbReference type="EMBL" id="CAB4166851.1"/>
    </source>
</evidence>
<name>A0A6J5PBL4_9CAUD</name>
<organism evidence="1">
    <name type="scientific">uncultured Caudovirales phage</name>
    <dbReference type="NCBI Taxonomy" id="2100421"/>
    <lineage>
        <taxon>Viruses</taxon>
        <taxon>Duplodnaviria</taxon>
        <taxon>Heunggongvirae</taxon>
        <taxon>Uroviricota</taxon>
        <taxon>Caudoviricetes</taxon>
        <taxon>Peduoviridae</taxon>
        <taxon>Maltschvirus</taxon>
        <taxon>Maltschvirus maltsch</taxon>
    </lineage>
</organism>
<evidence type="ECO:0000313" key="2">
    <source>
        <dbReference type="EMBL" id="CAB4173414.1"/>
    </source>
</evidence>
<protein>
    <submittedName>
        <fullName evidence="1">Uncharacterized protein</fullName>
    </submittedName>
</protein>
<gene>
    <name evidence="3" type="ORF">UFOVP1023_45</name>
    <name evidence="4" type="ORF">UFOVP1383_32</name>
    <name evidence="5" type="ORF">UFOVP1477_16</name>
    <name evidence="1" type="ORF">UFOVP848_9</name>
    <name evidence="2" type="ORF">UFOVP945_56</name>
</gene>
<proteinExistence type="predicted"/>